<dbReference type="Pfam" id="PF00443">
    <property type="entry name" value="UCH"/>
    <property type="match status" value="1"/>
</dbReference>
<dbReference type="InterPro" id="IPR028889">
    <property type="entry name" value="USP"/>
</dbReference>
<feature type="domain" description="USP" evidence="11">
    <location>
        <begin position="269"/>
        <end position="598"/>
    </location>
</feature>
<evidence type="ECO:0000256" key="8">
    <source>
        <dbReference type="ARBA" id="ARBA00023242"/>
    </source>
</evidence>
<evidence type="ECO:0000259" key="11">
    <source>
        <dbReference type="PROSITE" id="PS50235"/>
    </source>
</evidence>
<keyword evidence="5 9" id="KW-0863">Zinc-finger</keyword>
<dbReference type="AlphaFoldDB" id="A0A6G1LCE9"/>
<dbReference type="InterPro" id="IPR038765">
    <property type="entry name" value="Papain-like_cys_pep_sf"/>
</dbReference>
<protein>
    <submittedName>
        <fullName evidence="13">Cysteine proteinase</fullName>
    </submittedName>
</protein>
<dbReference type="SUPFAM" id="SSF57850">
    <property type="entry name" value="RING/U-box"/>
    <property type="match status" value="1"/>
</dbReference>
<feature type="region of interest" description="Disordered" evidence="10">
    <location>
        <begin position="79"/>
        <end position="144"/>
    </location>
</feature>
<feature type="domain" description="UBP-type" evidence="12">
    <location>
        <begin position="147"/>
        <end position="244"/>
    </location>
</feature>
<dbReference type="GO" id="GO:0000245">
    <property type="term" value="P:spliceosomal complex assembly"/>
    <property type="evidence" value="ECO:0007669"/>
    <property type="project" value="InterPro"/>
</dbReference>
<evidence type="ECO:0000259" key="12">
    <source>
        <dbReference type="PROSITE" id="PS50271"/>
    </source>
</evidence>
<evidence type="ECO:0000256" key="4">
    <source>
        <dbReference type="ARBA" id="ARBA00022728"/>
    </source>
</evidence>
<evidence type="ECO:0000256" key="6">
    <source>
        <dbReference type="ARBA" id="ARBA00022833"/>
    </source>
</evidence>
<evidence type="ECO:0000256" key="2">
    <source>
        <dbReference type="ARBA" id="ARBA00022664"/>
    </source>
</evidence>
<keyword evidence="4" id="KW-0747">Spliceosome</keyword>
<dbReference type="Gene3D" id="3.90.70.10">
    <property type="entry name" value="Cysteine proteinases"/>
    <property type="match status" value="1"/>
</dbReference>
<name>A0A6G1LCE9_9PEZI</name>
<proteinExistence type="predicted"/>
<dbReference type="CDD" id="cd02669">
    <property type="entry name" value="Peptidase_C19M"/>
    <property type="match status" value="1"/>
</dbReference>
<dbReference type="OrthoDB" id="10263353at2759"/>
<comment type="subcellular location">
    <subcellularLocation>
        <location evidence="1">Nucleus</location>
    </subcellularLocation>
</comment>
<dbReference type="InterPro" id="IPR050185">
    <property type="entry name" value="Ub_carboxyl-term_hydrolase"/>
</dbReference>
<dbReference type="Proteomes" id="UP000799436">
    <property type="component" value="Unassembled WGS sequence"/>
</dbReference>
<keyword evidence="2" id="KW-0507">mRNA processing</keyword>
<dbReference type="InterPro" id="IPR001394">
    <property type="entry name" value="Peptidase_C19_UCH"/>
</dbReference>
<dbReference type="PROSITE" id="PS50235">
    <property type="entry name" value="USP_3"/>
    <property type="match status" value="1"/>
</dbReference>
<evidence type="ECO:0000256" key="7">
    <source>
        <dbReference type="ARBA" id="ARBA00023187"/>
    </source>
</evidence>
<evidence type="ECO:0000313" key="13">
    <source>
        <dbReference type="EMBL" id="KAF2769894.1"/>
    </source>
</evidence>
<dbReference type="GO" id="GO:0005681">
    <property type="term" value="C:spliceosomal complex"/>
    <property type="evidence" value="ECO:0007669"/>
    <property type="project" value="UniProtKB-KW"/>
</dbReference>
<evidence type="ECO:0000256" key="9">
    <source>
        <dbReference type="PROSITE-ProRule" id="PRU00502"/>
    </source>
</evidence>
<evidence type="ECO:0000256" key="5">
    <source>
        <dbReference type="ARBA" id="ARBA00022771"/>
    </source>
</evidence>
<gene>
    <name evidence="13" type="ORF">EJ03DRAFT_335952</name>
</gene>
<dbReference type="InterPro" id="IPR033809">
    <property type="entry name" value="USP39"/>
</dbReference>
<evidence type="ECO:0000313" key="14">
    <source>
        <dbReference type="Proteomes" id="UP000799436"/>
    </source>
</evidence>
<dbReference type="PANTHER" id="PTHR21646">
    <property type="entry name" value="UBIQUITIN CARBOXYL-TERMINAL HYDROLASE"/>
    <property type="match status" value="1"/>
</dbReference>
<dbReference type="SUPFAM" id="SSF54001">
    <property type="entry name" value="Cysteine proteinases"/>
    <property type="match status" value="1"/>
</dbReference>
<dbReference type="Pfam" id="PF02148">
    <property type="entry name" value="zf-UBP"/>
    <property type="match status" value="1"/>
</dbReference>
<evidence type="ECO:0000256" key="1">
    <source>
        <dbReference type="ARBA" id="ARBA00004123"/>
    </source>
</evidence>
<dbReference type="GO" id="GO:0008270">
    <property type="term" value="F:zinc ion binding"/>
    <property type="evidence" value="ECO:0007669"/>
    <property type="project" value="UniProtKB-KW"/>
</dbReference>
<keyword evidence="3" id="KW-0479">Metal-binding</keyword>
<dbReference type="SMART" id="SM00290">
    <property type="entry name" value="ZnF_UBP"/>
    <property type="match status" value="1"/>
</dbReference>
<dbReference type="PROSITE" id="PS50271">
    <property type="entry name" value="ZF_UBP"/>
    <property type="match status" value="1"/>
</dbReference>
<organism evidence="13 14">
    <name type="scientific">Teratosphaeria nubilosa</name>
    <dbReference type="NCBI Taxonomy" id="161662"/>
    <lineage>
        <taxon>Eukaryota</taxon>
        <taxon>Fungi</taxon>
        <taxon>Dikarya</taxon>
        <taxon>Ascomycota</taxon>
        <taxon>Pezizomycotina</taxon>
        <taxon>Dothideomycetes</taxon>
        <taxon>Dothideomycetidae</taxon>
        <taxon>Mycosphaerellales</taxon>
        <taxon>Teratosphaeriaceae</taxon>
        <taxon>Teratosphaeria</taxon>
    </lineage>
</organism>
<keyword evidence="6" id="KW-0862">Zinc</keyword>
<dbReference type="GO" id="GO:0016579">
    <property type="term" value="P:protein deubiquitination"/>
    <property type="evidence" value="ECO:0007669"/>
    <property type="project" value="InterPro"/>
</dbReference>
<keyword evidence="7" id="KW-0508">mRNA splicing</keyword>
<dbReference type="EMBL" id="ML995830">
    <property type="protein sequence ID" value="KAF2769894.1"/>
    <property type="molecule type" value="Genomic_DNA"/>
</dbReference>
<dbReference type="InterPro" id="IPR001607">
    <property type="entry name" value="Znf_UBP"/>
</dbReference>
<keyword evidence="8" id="KW-0539">Nucleus</keyword>
<keyword evidence="14" id="KW-1185">Reference proteome</keyword>
<evidence type="ECO:0000256" key="3">
    <source>
        <dbReference type="ARBA" id="ARBA00022723"/>
    </source>
</evidence>
<sequence length="607" mass="68669">MFSDCVKKNGNSASGARLELFLQELSSFGQMCIGQGEGLSVTRGLTPELQEWLQGKKLATAQYIRKLLDHTMAKRAAEEPLEATYTSPASKKARVQDVQDEDAPSHVENGHANGNGTARAEDDVDDENDDRDAPATSTRQHAPDERYSDLYLDTISRKNIDFDFEKLCSVTLSNINVYACLVCGKYFSGRGAKTPAYFHALELGHHVYINMATKKVYVLPEGYEVKSKSLGDIKIVVDPRFTPDEVKALDKRKEACWDLWGRKYTPGFVGMNNIKANDYLNVVVQALSHVQPLRNFFMLEDLSSRPQVAQRFSILVRKIWNPKAFKCHVSPHELIQEISLRSGKKFSLTQQADPVEFMSWFLNNLHLSIGGSKTKSKSSLIQKIFQGSLRVESQTISARADASDRLRFEDAEIKAQTSPFMILTLDLPPAPLFQDDAEKNIIPQVPLTTILQKYNGISAQERTNMRMRYSLLHTLPPYLVMHIKRFQPNKFLGSQRNPTIVTFNPRALDMSPYVEPNPALHPPGEPLIYDLIANITYEGVKVRDDSVEGEAERKVWKAQVKEGGDSQQWWEMQDLFVEKVSAELLSTKESYIMVWERRKTAKKAKAT</sequence>
<accession>A0A6G1LCE9</accession>
<dbReference type="Gene3D" id="3.30.40.10">
    <property type="entry name" value="Zinc/RING finger domain, C3HC4 (zinc finger)"/>
    <property type="match status" value="1"/>
</dbReference>
<dbReference type="InterPro" id="IPR013083">
    <property type="entry name" value="Znf_RING/FYVE/PHD"/>
</dbReference>
<reference evidence="13" key="1">
    <citation type="journal article" date="2020" name="Stud. Mycol.">
        <title>101 Dothideomycetes genomes: a test case for predicting lifestyles and emergence of pathogens.</title>
        <authorList>
            <person name="Haridas S."/>
            <person name="Albert R."/>
            <person name="Binder M."/>
            <person name="Bloem J."/>
            <person name="Labutti K."/>
            <person name="Salamov A."/>
            <person name="Andreopoulos B."/>
            <person name="Baker S."/>
            <person name="Barry K."/>
            <person name="Bills G."/>
            <person name="Bluhm B."/>
            <person name="Cannon C."/>
            <person name="Castanera R."/>
            <person name="Culley D."/>
            <person name="Daum C."/>
            <person name="Ezra D."/>
            <person name="Gonzalez J."/>
            <person name="Henrissat B."/>
            <person name="Kuo A."/>
            <person name="Liang C."/>
            <person name="Lipzen A."/>
            <person name="Lutzoni F."/>
            <person name="Magnuson J."/>
            <person name="Mondo S."/>
            <person name="Nolan M."/>
            <person name="Ohm R."/>
            <person name="Pangilinan J."/>
            <person name="Park H.-J."/>
            <person name="Ramirez L."/>
            <person name="Alfaro M."/>
            <person name="Sun H."/>
            <person name="Tritt A."/>
            <person name="Yoshinaga Y."/>
            <person name="Zwiers L.-H."/>
            <person name="Turgeon B."/>
            <person name="Goodwin S."/>
            <person name="Spatafora J."/>
            <person name="Crous P."/>
            <person name="Grigoriev I."/>
        </authorList>
    </citation>
    <scope>NUCLEOTIDE SEQUENCE</scope>
    <source>
        <strain evidence="13">CBS 116005</strain>
    </source>
</reference>
<evidence type="ECO:0000256" key="10">
    <source>
        <dbReference type="SAM" id="MobiDB-lite"/>
    </source>
</evidence>
<dbReference type="PANTHER" id="PTHR21646:SF16">
    <property type="entry name" value="U4_U6.U5 TRI-SNRNP-ASSOCIATED PROTEIN 2"/>
    <property type="match status" value="1"/>
</dbReference>
<dbReference type="GO" id="GO:0004843">
    <property type="term" value="F:cysteine-type deubiquitinase activity"/>
    <property type="evidence" value="ECO:0007669"/>
    <property type="project" value="InterPro"/>
</dbReference>